<dbReference type="RefSeq" id="WP_092979258.1">
    <property type="nucleotide sequence ID" value="NZ_FPAT01000008.1"/>
</dbReference>
<dbReference type="SUPFAM" id="SSF48498">
    <property type="entry name" value="Tetracyclin repressor-like, C-terminal domain"/>
    <property type="match status" value="1"/>
</dbReference>
<name>A0A1I7AW74_9ACTN</name>
<dbReference type="InterPro" id="IPR036271">
    <property type="entry name" value="Tet_transcr_reg_TetR-rel_C_sf"/>
</dbReference>
<keyword evidence="7" id="KW-1185">Reference proteome</keyword>
<keyword evidence="2 4" id="KW-0238">DNA-binding</keyword>
<protein>
    <submittedName>
        <fullName evidence="6">Transcriptional regulator, TetR family</fullName>
    </submittedName>
</protein>
<dbReference type="PRINTS" id="PR00455">
    <property type="entry name" value="HTHTETR"/>
</dbReference>
<evidence type="ECO:0000259" key="5">
    <source>
        <dbReference type="PROSITE" id="PS50977"/>
    </source>
</evidence>
<keyword evidence="1" id="KW-0805">Transcription regulation</keyword>
<dbReference type="PANTHER" id="PTHR30055:SF148">
    <property type="entry name" value="TETR-FAMILY TRANSCRIPTIONAL REGULATOR"/>
    <property type="match status" value="1"/>
</dbReference>
<dbReference type="PROSITE" id="PS50977">
    <property type="entry name" value="HTH_TETR_2"/>
    <property type="match status" value="1"/>
</dbReference>
<dbReference type="InterPro" id="IPR050109">
    <property type="entry name" value="HTH-type_TetR-like_transc_reg"/>
</dbReference>
<dbReference type="EMBL" id="FPAT01000008">
    <property type="protein sequence ID" value="SFT79227.1"/>
    <property type="molecule type" value="Genomic_DNA"/>
</dbReference>
<dbReference type="InterPro" id="IPR009057">
    <property type="entry name" value="Homeodomain-like_sf"/>
</dbReference>
<evidence type="ECO:0000256" key="2">
    <source>
        <dbReference type="ARBA" id="ARBA00023125"/>
    </source>
</evidence>
<dbReference type="GO" id="GO:0000976">
    <property type="term" value="F:transcription cis-regulatory region binding"/>
    <property type="evidence" value="ECO:0007669"/>
    <property type="project" value="TreeGrafter"/>
</dbReference>
<dbReference type="STRING" id="995060.SAMN04487904_108164"/>
<feature type="DNA-binding region" description="H-T-H motif" evidence="4">
    <location>
        <begin position="41"/>
        <end position="60"/>
    </location>
</feature>
<dbReference type="SUPFAM" id="SSF46689">
    <property type="entry name" value="Homeodomain-like"/>
    <property type="match status" value="1"/>
</dbReference>
<dbReference type="Pfam" id="PF00440">
    <property type="entry name" value="TetR_N"/>
    <property type="match status" value="1"/>
</dbReference>
<sequence length="220" mass="23793">MTSQSDSAPSHSGRPRDPQIGMAVLEATLAVLDESGYGQLAIEEVARRAGTTKPAIYRRWSNRPRLALAALATRLGGVETPDSGCTICDLTEGLNVFVAAFRRIHPDVLGPLLADCTADSRLHDEFMTTLFDPPRAAVARMLDHAVARGDLRADLDRGLILDMLGSLVHYRALFGHAPTTESEVDHAVEALLRGIATDYPALVEHSRQLTGDPQTHNTHA</sequence>
<evidence type="ECO:0000313" key="7">
    <source>
        <dbReference type="Proteomes" id="UP000199165"/>
    </source>
</evidence>
<keyword evidence="3" id="KW-0804">Transcription</keyword>
<evidence type="ECO:0000256" key="4">
    <source>
        <dbReference type="PROSITE-ProRule" id="PRU00335"/>
    </source>
</evidence>
<dbReference type="AlphaFoldDB" id="A0A1I7AW74"/>
<dbReference type="Gene3D" id="1.10.357.10">
    <property type="entry name" value="Tetracycline Repressor, domain 2"/>
    <property type="match status" value="1"/>
</dbReference>
<dbReference type="InterPro" id="IPR011075">
    <property type="entry name" value="TetR_C"/>
</dbReference>
<dbReference type="Pfam" id="PF16859">
    <property type="entry name" value="TetR_C_11"/>
    <property type="match status" value="1"/>
</dbReference>
<dbReference type="PANTHER" id="PTHR30055">
    <property type="entry name" value="HTH-TYPE TRANSCRIPTIONAL REGULATOR RUTR"/>
    <property type="match status" value="1"/>
</dbReference>
<evidence type="ECO:0000256" key="3">
    <source>
        <dbReference type="ARBA" id="ARBA00023163"/>
    </source>
</evidence>
<accession>A0A1I7AW74</accession>
<reference evidence="7" key="1">
    <citation type="submission" date="2016-10" db="EMBL/GenBank/DDBJ databases">
        <authorList>
            <person name="Varghese N."/>
            <person name="Submissions S."/>
        </authorList>
    </citation>
    <scope>NUCLEOTIDE SEQUENCE [LARGE SCALE GENOMIC DNA]</scope>
    <source>
        <strain evidence="7">DSM 45501</strain>
    </source>
</reference>
<dbReference type="Gene3D" id="1.10.10.60">
    <property type="entry name" value="Homeodomain-like"/>
    <property type="match status" value="1"/>
</dbReference>
<feature type="domain" description="HTH tetR-type" evidence="5">
    <location>
        <begin position="18"/>
        <end position="78"/>
    </location>
</feature>
<evidence type="ECO:0000313" key="6">
    <source>
        <dbReference type="EMBL" id="SFT79227.1"/>
    </source>
</evidence>
<dbReference type="GO" id="GO:0003700">
    <property type="term" value="F:DNA-binding transcription factor activity"/>
    <property type="evidence" value="ECO:0007669"/>
    <property type="project" value="TreeGrafter"/>
</dbReference>
<dbReference type="OrthoDB" id="9796019at2"/>
<dbReference type="InterPro" id="IPR001647">
    <property type="entry name" value="HTH_TetR"/>
</dbReference>
<proteinExistence type="predicted"/>
<dbReference type="Proteomes" id="UP000199165">
    <property type="component" value="Unassembled WGS sequence"/>
</dbReference>
<organism evidence="6 7">
    <name type="scientific">Actinopolyspora righensis</name>
    <dbReference type="NCBI Taxonomy" id="995060"/>
    <lineage>
        <taxon>Bacteria</taxon>
        <taxon>Bacillati</taxon>
        <taxon>Actinomycetota</taxon>
        <taxon>Actinomycetes</taxon>
        <taxon>Actinopolysporales</taxon>
        <taxon>Actinopolysporaceae</taxon>
        <taxon>Actinopolyspora</taxon>
        <taxon>Actinopolyspora alba group</taxon>
    </lineage>
</organism>
<gene>
    <name evidence="6" type="ORF">SAMN04487904_108164</name>
</gene>
<evidence type="ECO:0000256" key="1">
    <source>
        <dbReference type="ARBA" id="ARBA00023015"/>
    </source>
</evidence>